<dbReference type="Gene3D" id="2.40.50.100">
    <property type="match status" value="1"/>
</dbReference>
<evidence type="ECO:0000313" key="4">
    <source>
        <dbReference type="Proteomes" id="UP001597180"/>
    </source>
</evidence>
<proteinExistence type="predicted"/>
<dbReference type="RefSeq" id="WP_345594576.1">
    <property type="nucleotide sequence ID" value="NZ_BAABJG010000055.1"/>
</dbReference>
<comment type="caution">
    <text evidence="3">The sequence shown here is derived from an EMBL/GenBank/DDBJ whole genome shotgun (WGS) entry which is preliminary data.</text>
</comment>
<evidence type="ECO:0000256" key="1">
    <source>
        <dbReference type="ARBA" id="ARBA00004196"/>
    </source>
</evidence>
<protein>
    <submittedName>
        <fullName evidence="3">Efflux RND transporter periplasmic adaptor subunit</fullName>
    </submittedName>
</protein>
<keyword evidence="2" id="KW-0175">Coiled coil</keyword>
<name>A0ABW3UHN9_9BACL</name>
<evidence type="ECO:0000256" key="2">
    <source>
        <dbReference type="ARBA" id="ARBA00023054"/>
    </source>
</evidence>
<dbReference type="Proteomes" id="UP001597180">
    <property type="component" value="Unassembled WGS sequence"/>
</dbReference>
<organism evidence="3 4">
    <name type="scientific">Paenibacillus vulneris</name>
    <dbReference type="NCBI Taxonomy" id="1133364"/>
    <lineage>
        <taxon>Bacteria</taxon>
        <taxon>Bacillati</taxon>
        <taxon>Bacillota</taxon>
        <taxon>Bacilli</taxon>
        <taxon>Bacillales</taxon>
        <taxon>Paenibacillaceae</taxon>
        <taxon>Paenibacillus</taxon>
    </lineage>
</organism>
<keyword evidence="4" id="KW-1185">Reference proteome</keyword>
<comment type="subcellular location">
    <subcellularLocation>
        <location evidence="1">Cell envelope</location>
    </subcellularLocation>
</comment>
<dbReference type="Gene3D" id="2.40.420.20">
    <property type="match status" value="1"/>
</dbReference>
<accession>A0ABW3UHN9</accession>
<dbReference type="PANTHER" id="PTHR32347">
    <property type="entry name" value="EFFLUX SYSTEM COMPONENT YKNX-RELATED"/>
    <property type="match status" value="1"/>
</dbReference>
<dbReference type="InterPro" id="IPR050465">
    <property type="entry name" value="UPF0194_transport"/>
</dbReference>
<evidence type="ECO:0000313" key="3">
    <source>
        <dbReference type="EMBL" id="MFD1219824.1"/>
    </source>
</evidence>
<sequence length="345" mass="37528">MSKRIADKIIAAVSISGMLLALSGCSLLPVEEDELAPPLVEPVKETLSLFEAKRADIVKQITGVATFASDKTDYLYYKTSAGKLISINVKLGDRVKAGDLIASTETGELETKIRVQEIAIEKAKIALVQEVADKGSDNPSVQLKMLDMESAQIQLRSLQTQLENSKLIAKADGIVTFIDTIKPGEEVAAYKQMVTLSDPTQMKLIYTAASQNDLAGVEINMDVTVKIKDKIYPGKVVQTPLTATPSDNKTVQEKNNKSLVIDVKGDLPEEVTIGSQADITIVTEKREQVLVIPRAGLRSYMGRDYVQVLEGESRKEVDVEKGIVAATEVEIRKGITEGQKIILAN</sequence>
<gene>
    <name evidence="3" type="ORF">ACFQ4B_06825</name>
</gene>
<reference evidence="4" key="1">
    <citation type="journal article" date="2019" name="Int. J. Syst. Evol. Microbiol.">
        <title>The Global Catalogue of Microorganisms (GCM) 10K type strain sequencing project: providing services to taxonomists for standard genome sequencing and annotation.</title>
        <authorList>
            <consortium name="The Broad Institute Genomics Platform"/>
            <consortium name="The Broad Institute Genome Sequencing Center for Infectious Disease"/>
            <person name="Wu L."/>
            <person name="Ma J."/>
        </authorList>
    </citation>
    <scope>NUCLEOTIDE SEQUENCE [LARGE SCALE GENOMIC DNA]</scope>
    <source>
        <strain evidence="4">CCUG 53270</strain>
    </source>
</reference>
<dbReference type="EMBL" id="JBHTLU010000012">
    <property type="protein sequence ID" value="MFD1219824.1"/>
    <property type="molecule type" value="Genomic_DNA"/>
</dbReference>
<dbReference type="PROSITE" id="PS51257">
    <property type="entry name" value="PROKAR_LIPOPROTEIN"/>
    <property type="match status" value="1"/>
</dbReference>